<organism evidence="2 3">
    <name type="scientific">Desulfosporosinus fructosivorans</name>
    <dbReference type="NCBI Taxonomy" id="2018669"/>
    <lineage>
        <taxon>Bacteria</taxon>
        <taxon>Bacillati</taxon>
        <taxon>Bacillota</taxon>
        <taxon>Clostridia</taxon>
        <taxon>Eubacteriales</taxon>
        <taxon>Desulfitobacteriaceae</taxon>
        <taxon>Desulfosporosinus</taxon>
    </lineage>
</organism>
<accession>A0A4Z0QX81</accession>
<dbReference type="EMBL" id="SPQQ01000024">
    <property type="protein sequence ID" value="TGE34919.1"/>
    <property type="molecule type" value="Genomic_DNA"/>
</dbReference>
<proteinExistence type="predicted"/>
<feature type="transmembrane region" description="Helical" evidence="1">
    <location>
        <begin position="6"/>
        <end position="22"/>
    </location>
</feature>
<evidence type="ECO:0000256" key="1">
    <source>
        <dbReference type="SAM" id="Phobius"/>
    </source>
</evidence>
<evidence type="ECO:0000313" key="3">
    <source>
        <dbReference type="Proteomes" id="UP000298460"/>
    </source>
</evidence>
<gene>
    <name evidence="2" type="ORF">E4K67_27945</name>
</gene>
<evidence type="ECO:0000313" key="2">
    <source>
        <dbReference type="EMBL" id="TGE34919.1"/>
    </source>
</evidence>
<protein>
    <recommendedName>
        <fullName evidence="4">Preprotein translocase subunit YajC</fullName>
    </recommendedName>
</protein>
<dbReference type="RefSeq" id="WP_135552775.1">
    <property type="nucleotide sequence ID" value="NZ_SPQQ01000024.1"/>
</dbReference>
<evidence type="ECO:0008006" key="4">
    <source>
        <dbReference type="Google" id="ProtNLM"/>
    </source>
</evidence>
<comment type="caution">
    <text evidence="2">The sequence shown here is derived from an EMBL/GenBank/DDBJ whole genome shotgun (WGS) entry which is preliminary data.</text>
</comment>
<keyword evidence="1" id="KW-0812">Transmembrane</keyword>
<dbReference type="OrthoDB" id="1798608at2"/>
<reference evidence="2 3" key="1">
    <citation type="submission" date="2019-03" db="EMBL/GenBank/DDBJ databases">
        <title>Draft Genome Sequence of Desulfosporosinus fructosivorans Strain 63.6F, Isolated from Marine Sediment in the Baltic Sea.</title>
        <authorList>
            <person name="Hausmann B."/>
            <person name="Vandieken V."/>
            <person name="Pjevac P."/>
            <person name="Schreck K."/>
            <person name="Herbold C.W."/>
            <person name="Loy A."/>
        </authorList>
    </citation>
    <scope>NUCLEOTIDE SEQUENCE [LARGE SCALE GENOMIC DNA]</scope>
    <source>
        <strain evidence="2 3">63.6F</strain>
    </source>
</reference>
<keyword evidence="1" id="KW-0472">Membrane</keyword>
<dbReference type="AlphaFoldDB" id="A0A4Z0QX81"/>
<keyword evidence="1" id="KW-1133">Transmembrane helix</keyword>
<keyword evidence="3" id="KW-1185">Reference proteome</keyword>
<dbReference type="Proteomes" id="UP000298460">
    <property type="component" value="Unassembled WGS sequence"/>
</dbReference>
<name>A0A4Z0QX81_9FIRM</name>
<sequence>MDTGSWIAIYMPLFIIFIIILPQQRAAQKAVLLRIKKRKGKGVVKMINELIKKYIGKNCQISTGNFNNSVKGKIIDVNENWLEVETKKGKELINAEFIMSIKILDV</sequence>